<organism evidence="1 2">
    <name type="scientific">Mesorhizobium escarrei</name>
    <dbReference type="NCBI Taxonomy" id="666018"/>
    <lineage>
        <taxon>Bacteria</taxon>
        <taxon>Pseudomonadati</taxon>
        <taxon>Pseudomonadota</taxon>
        <taxon>Alphaproteobacteria</taxon>
        <taxon>Hyphomicrobiales</taxon>
        <taxon>Phyllobacteriaceae</taxon>
        <taxon>Mesorhizobium</taxon>
    </lineage>
</organism>
<reference evidence="1 2" key="1">
    <citation type="submission" date="2022-03" db="EMBL/GenBank/DDBJ databases">
        <authorList>
            <person name="Brunel B."/>
        </authorList>
    </citation>
    <scope>NUCLEOTIDE SEQUENCE [LARGE SCALE GENOMIC DNA]</scope>
    <source>
        <strain evidence="1">STM5069sample</strain>
    </source>
</reference>
<sequence length="82" mass="8931">MVELPVGAELVIARHGNHFEVRLSGNRDANAAFAPCGPFPELLLIDLAVLPVAPREIILKLQRIGRKNPWARAGSRHLAMAS</sequence>
<dbReference type="Proteomes" id="UP001153050">
    <property type="component" value="Unassembled WGS sequence"/>
</dbReference>
<protein>
    <submittedName>
        <fullName evidence="1">Uncharacterized protein</fullName>
    </submittedName>
</protein>
<evidence type="ECO:0000313" key="2">
    <source>
        <dbReference type="Proteomes" id="UP001153050"/>
    </source>
</evidence>
<proteinExistence type="predicted"/>
<comment type="caution">
    <text evidence="1">The sequence shown here is derived from an EMBL/GenBank/DDBJ whole genome shotgun (WGS) entry which is preliminary data.</text>
</comment>
<gene>
    <name evidence="1" type="ORF">MES5069_70172</name>
</gene>
<accession>A0ABM9EI25</accession>
<evidence type="ECO:0000313" key="1">
    <source>
        <dbReference type="EMBL" id="CAH2408554.1"/>
    </source>
</evidence>
<name>A0ABM9EI25_9HYPH</name>
<dbReference type="EMBL" id="CAKXZT010000168">
    <property type="protein sequence ID" value="CAH2408554.1"/>
    <property type="molecule type" value="Genomic_DNA"/>
</dbReference>
<keyword evidence="2" id="KW-1185">Reference proteome</keyword>